<evidence type="ECO:0000256" key="1">
    <source>
        <dbReference type="SAM" id="MobiDB-lite"/>
    </source>
</evidence>
<evidence type="ECO:0000313" key="2">
    <source>
        <dbReference type="EMBL" id="MED6184239.1"/>
    </source>
</evidence>
<organism evidence="2 3">
    <name type="scientific">Stylosanthes scabra</name>
    <dbReference type="NCBI Taxonomy" id="79078"/>
    <lineage>
        <taxon>Eukaryota</taxon>
        <taxon>Viridiplantae</taxon>
        <taxon>Streptophyta</taxon>
        <taxon>Embryophyta</taxon>
        <taxon>Tracheophyta</taxon>
        <taxon>Spermatophyta</taxon>
        <taxon>Magnoliopsida</taxon>
        <taxon>eudicotyledons</taxon>
        <taxon>Gunneridae</taxon>
        <taxon>Pentapetalae</taxon>
        <taxon>rosids</taxon>
        <taxon>fabids</taxon>
        <taxon>Fabales</taxon>
        <taxon>Fabaceae</taxon>
        <taxon>Papilionoideae</taxon>
        <taxon>50 kb inversion clade</taxon>
        <taxon>dalbergioids sensu lato</taxon>
        <taxon>Dalbergieae</taxon>
        <taxon>Pterocarpus clade</taxon>
        <taxon>Stylosanthes</taxon>
    </lineage>
</organism>
<dbReference type="Proteomes" id="UP001341840">
    <property type="component" value="Unassembled WGS sequence"/>
</dbReference>
<feature type="region of interest" description="Disordered" evidence="1">
    <location>
        <begin position="1"/>
        <end position="64"/>
    </location>
</feature>
<dbReference type="EMBL" id="JASCZI010181521">
    <property type="protein sequence ID" value="MED6184239.1"/>
    <property type="molecule type" value="Genomic_DNA"/>
</dbReference>
<evidence type="ECO:0000313" key="3">
    <source>
        <dbReference type="Proteomes" id="UP001341840"/>
    </source>
</evidence>
<keyword evidence="3" id="KW-1185">Reference proteome</keyword>
<sequence>MRIIPTPGSRIQSSDTLGVRRQTHTASAPSSSQPANGDDNDDALPLPEPDPMPYPLVSNPLPEGEDKDIVAEEAAAAQAGRVYLRWDGDIFDRLVEFWRQEDFKRLQWTNMKNRASETGGSMHTGGSTTYTATRERMALEIGRTPSVVVGQVFRWLQDAGGPEPTSIDEEAIWLQIFGGRKKGRIYGKGVVPAHTVPLIIRDDYDTASGPPDVREQAEANRQRVAQVEAICDEKMRSGGSGAAAFTAMLPPPPPPPDGATSPSQHDDDLDYV</sequence>
<dbReference type="Pfam" id="PF03004">
    <property type="entry name" value="Transposase_24"/>
    <property type="match status" value="1"/>
</dbReference>
<dbReference type="InterPro" id="IPR004252">
    <property type="entry name" value="Probable_transposase_24"/>
</dbReference>
<gene>
    <name evidence="2" type="ORF">PIB30_045558</name>
</gene>
<accession>A0ABU6WG55</accession>
<feature type="region of interest" description="Disordered" evidence="1">
    <location>
        <begin position="241"/>
        <end position="272"/>
    </location>
</feature>
<proteinExistence type="predicted"/>
<name>A0ABU6WG55_9FABA</name>
<protein>
    <submittedName>
        <fullName evidence="2">Uncharacterized protein</fullName>
    </submittedName>
</protein>
<comment type="caution">
    <text evidence="2">The sequence shown here is derived from an EMBL/GenBank/DDBJ whole genome shotgun (WGS) entry which is preliminary data.</text>
</comment>
<reference evidence="2 3" key="1">
    <citation type="journal article" date="2023" name="Plants (Basel)">
        <title>Bridging the Gap: Combining Genomics and Transcriptomics Approaches to Understand Stylosanthes scabra, an Orphan Legume from the Brazilian Caatinga.</title>
        <authorList>
            <person name="Ferreira-Neto J.R.C."/>
            <person name="da Silva M.D."/>
            <person name="Binneck E."/>
            <person name="de Melo N.F."/>
            <person name="da Silva R.H."/>
            <person name="de Melo A.L.T.M."/>
            <person name="Pandolfi V."/>
            <person name="Bustamante F.O."/>
            <person name="Brasileiro-Vidal A.C."/>
            <person name="Benko-Iseppon A.M."/>
        </authorList>
    </citation>
    <scope>NUCLEOTIDE SEQUENCE [LARGE SCALE GENOMIC DNA]</scope>
    <source>
        <tissue evidence="2">Leaves</tissue>
    </source>
</reference>
<feature type="compositionally biased region" description="Polar residues" evidence="1">
    <location>
        <begin position="24"/>
        <end position="35"/>
    </location>
</feature>